<feature type="transmembrane region" description="Helical" evidence="10">
    <location>
        <begin position="6"/>
        <end position="24"/>
    </location>
</feature>
<dbReference type="GO" id="GO:0015193">
    <property type="term" value="F:L-proline transmembrane transporter activity"/>
    <property type="evidence" value="ECO:0007669"/>
    <property type="project" value="TreeGrafter"/>
</dbReference>
<comment type="similarity">
    <text evidence="2 9">Belongs to the sodium:solute symporter (SSF) (TC 2.A.21) family.</text>
</comment>
<proteinExistence type="inferred from homology"/>
<dbReference type="CDD" id="cd11475">
    <property type="entry name" value="SLC5sbd_PutP"/>
    <property type="match status" value="1"/>
</dbReference>
<dbReference type="NCBIfam" id="TIGR02121">
    <property type="entry name" value="Na_Pro_sym"/>
    <property type="match status" value="1"/>
</dbReference>
<evidence type="ECO:0000256" key="9">
    <source>
        <dbReference type="RuleBase" id="RU362091"/>
    </source>
</evidence>
<feature type="transmembrane region" description="Helical" evidence="10">
    <location>
        <begin position="190"/>
        <end position="214"/>
    </location>
</feature>
<feature type="transmembrane region" description="Helical" evidence="10">
    <location>
        <begin position="161"/>
        <end position="183"/>
    </location>
</feature>
<dbReference type="InterPro" id="IPR018212">
    <property type="entry name" value="Na/solute_symporter_CS"/>
</dbReference>
<dbReference type="GO" id="GO:0005298">
    <property type="term" value="F:proline:sodium symporter activity"/>
    <property type="evidence" value="ECO:0007669"/>
    <property type="project" value="UniProtKB-UniRule"/>
</dbReference>
<evidence type="ECO:0000256" key="5">
    <source>
        <dbReference type="ARBA" id="ARBA00022692"/>
    </source>
</evidence>
<dbReference type="InterPro" id="IPR001734">
    <property type="entry name" value="Na/solute_symporter"/>
</dbReference>
<feature type="transmembrane region" description="Helical" evidence="10">
    <location>
        <begin position="122"/>
        <end position="141"/>
    </location>
</feature>
<evidence type="ECO:0000256" key="3">
    <source>
        <dbReference type="ARBA" id="ARBA00022448"/>
    </source>
</evidence>
<dbReference type="InterPro" id="IPR038377">
    <property type="entry name" value="Na/Glc_symporter_sf"/>
</dbReference>
<dbReference type="PANTHER" id="PTHR48086:SF1">
    <property type="entry name" value="OSMOREGULATED PROLINE TRANSPORTER OPUE"/>
    <property type="match status" value="1"/>
</dbReference>
<keyword evidence="10" id="KW-0406">Ion transport</keyword>
<evidence type="ECO:0000313" key="11">
    <source>
        <dbReference type="EMBL" id="STO08093.1"/>
    </source>
</evidence>
<comment type="function">
    <text evidence="10">Catalyzes the sodium-dependent uptake of extracellular L-proline.</text>
</comment>
<dbReference type="STRING" id="1397694.GCA_000702585_01959"/>
<dbReference type="GO" id="GO:0005886">
    <property type="term" value="C:plasma membrane"/>
    <property type="evidence" value="ECO:0007669"/>
    <property type="project" value="UniProtKB-SubCell"/>
</dbReference>
<comment type="subcellular location">
    <subcellularLocation>
        <location evidence="1 10">Cell membrane</location>
        <topology evidence="1 10">Multi-pass membrane protein</topology>
    </subcellularLocation>
</comment>
<dbReference type="GO" id="GO:0031402">
    <property type="term" value="F:sodium ion binding"/>
    <property type="evidence" value="ECO:0007669"/>
    <property type="project" value="UniProtKB-UniRule"/>
</dbReference>
<dbReference type="PROSITE" id="PS00457">
    <property type="entry name" value="NA_SOLUT_SYMP_2"/>
    <property type="match status" value="1"/>
</dbReference>
<dbReference type="PROSITE" id="PS00456">
    <property type="entry name" value="NA_SOLUT_SYMP_1"/>
    <property type="match status" value="1"/>
</dbReference>
<dbReference type="Pfam" id="PF00474">
    <property type="entry name" value="SSF"/>
    <property type="match status" value="1"/>
</dbReference>
<evidence type="ECO:0000256" key="6">
    <source>
        <dbReference type="ARBA" id="ARBA00022989"/>
    </source>
</evidence>
<feature type="transmembrane region" description="Helical" evidence="10">
    <location>
        <begin position="314"/>
        <end position="343"/>
    </location>
</feature>
<feature type="transmembrane region" description="Helical" evidence="10">
    <location>
        <begin position="73"/>
        <end position="91"/>
    </location>
</feature>
<keyword evidence="4 10" id="KW-1003">Cell membrane</keyword>
<dbReference type="EMBL" id="UGGP01000001">
    <property type="protein sequence ID" value="STO08093.1"/>
    <property type="molecule type" value="Genomic_DNA"/>
</dbReference>
<keyword evidence="10" id="KW-0915">Sodium</keyword>
<dbReference type="GO" id="GO:0015824">
    <property type="term" value="P:proline transport"/>
    <property type="evidence" value="ECO:0007669"/>
    <property type="project" value="UniProtKB-UniRule"/>
</dbReference>
<reference evidence="11 12" key="1">
    <citation type="submission" date="2018-06" db="EMBL/GenBank/DDBJ databases">
        <authorList>
            <consortium name="Pathogen Informatics"/>
            <person name="Doyle S."/>
        </authorList>
    </citation>
    <scope>NUCLEOTIDE SEQUENCE [LARGE SCALE GENOMIC DNA]</scope>
    <source>
        <strain evidence="11 12">NCTC13163</strain>
    </source>
</reference>
<feature type="transmembrane region" description="Helical" evidence="10">
    <location>
        <begin position="234"/>
        <end position="254"/>
    </location>
</feature>
<sequence>MLWQEWVSIALYLVMMLAIGYVAFKRTTDSSDYMLGGRKMGPGVTAMSAGASDMSGWMLMGLPGAMYATGLSAIWLAVGLVIGAYLNYLLVAPRLRVFTEMANDSITIPDFLENRFRDHSNWLRILSASVIIIFFTFYTSAGLVSGGKLFESSFGINYQTGVIVTISVIILYTLFGGFTAVSWTDFAQGVIMFLALVLVPIVALTDVGGMTNAVNTATAINTDLFDLFKGTTTLGIIGLLAWGLGYFGQPHIIVRFMAIKDVPSLKTARRIGMGWMTVSIVGAVMTGLVGIAYFRGQGNPLADPETVFIRFSDVLFHPFITGFLLAAILAAVMSTVSSQLLVTSSALTEDFYRKFFNKEASEKTMVLAGRIGVLLVGVVATLMSLSPSNTILTLVGYAWAGFGSAFGPAILLSLYWNKMTRQGALAGILVGALTVILWIVTGLSNVIYEMVPGFFLSMLAIVLVSTFTSQREQKRISREFSEMEAELAAAKEE</sequence>
<evidence type="ECO:0000256" key="2">
    <source>
        <dbReference type="ARBA" id="ARBA00006434"/>
    </source>
</evidence>
<dbReference type="Proteomes" id="UP000254060">
    <property type="component" value="Unassembled WGS sequence"/>
</dbReference>
<dbReference type="OrthoDB" id="9810181at2"/>
<dbReference type="RefSeq" id="WP_029334969.1">
    <property type="nucleotide sequence ID" value="NZ_UGGP01000001.1"/>
</dbReference>
<dbReference type="PROSITE" id="PS50283">
    <property type="entry name" value="NA_SOLUT_SYMP_3"/>
    <property type="match status" value="1"/>
</dbReference>
<keyword evidence="10" id="KW-0769">Symport</keyword>
<evidence type="ECO:0000256" key="7">
    <source>
        <dbReference type="ARBA" id="ARBA00023136"/>
    </source>
</evidence>
<feature type="transmembrane region" description="Helical" evidence="10">
    <location>
        <begin position="446"/>
        <end position="468"/>
    </location>
</feature>
<feature type="transmembrane region" description="Helical" evidence="10">
    <location>
        <begin position="364"/>
        <end position="385"/>
    </location>
</feature>
<protein>
    <recommendedName>
        <fullName evidence="10">Sodium/proline symporter</fullName>
    </recommendedName>
    <alternativeName>
        <fullName evidence="10">Proline permease</fullName>
    </alternativeName>
</protein>
<evidence type="ECO:0000313" key="12">
    <source>
        <dbReference type="Proteomes" id="UP000254060"/>
    </source>
</evidence>
<keyword evidence="3 10" id="KW-0813">Transport</keyword>
<organism evidence="11 12">
    <name type="scientific">Exiguobacterium aurantiacum</name>
    <dbReference type="NCBI Taxonomy" id="33987"/>
    <lineage>
        <taxon>Bacteria</taxon>
        <taxon>Bacillati</taxon>
        <taxon>Bacillota</taxon>
        <taxon>Bacilli</taxon>
        <taxon>Bacillales</taxon>
        <taxon>Bacillales Family XII. Incertae Sedis</taxon>
        <taxon>Exiguobacterium</taxon>
    </lineage>
</organism>
<keyword evidence="5 10" id="KW-0812">Transmembrane</keyword>
<name>A0A377FUT6_9BACL</name>
<evidence type="ECO:0000256" key="4">
    <source>
        <dbReference type="ARBA" id="ARBA00022475"/>
    </source>
</evidence>
<dbReference type="AlphaFoldDB" id="A0A377FUT6"/>
<keyword evidence="6 10" id="KW-1133">Transmembrane helix</keyword>
<dbReference type="InterPro" id="IPR050277">
    <property type="entry name" value="Sodium:Solute_Symporter"/>
</dbReference>
<feature type="transmembrane region" description="Helical" evidence="10">
    <location>
        <begin position="397"/>
        <end position="416"/>
    </location>
</feature>
<keyword evidence="10" id="KW-0029">Amino-acid transport</keyword>
<evidence type="ECO:0000256" key="8">
    <source>
        <dbReference type="ARBA" id="ARBA00033708"/>
    </source>
</evidence>
<dbReference type="PANTHER" id="PTHR48086">
    <property type="entry name" value="SODIUM/PROLINE SYMPORTER-RELATED"/>
    <property type="match status" value="1"/>
</dbReference>
<evidence type="ECO:0000256" key="1">
    <source>
        <dbReference type="ARBA" id="ARBA00004651"/>
    </source>
</evidence>
<feature type="transmembrane region" description="Helical" evidence="10">
    <location>
        <begin position="423"/>
        <end position="440"/>
    </location>
</feature>
<evidence type="ECO:0000256" key="10">
    <source>
        <dbReference type="RuleBase" id="RU366012"/>
    </source>
</evidence>
<accession>A0A377FUT6</accession>
<keyword evidence="10" id="KW-0739">Sodium transport</keyword>
<dbReference type="InterPro" id="IPR011851">
    <property type="entry name" value="Na/Pro_symporter"/>
</dbReference>
<feature type="transmembrane region" description="Helical" evidence="10">
    <location>
        <begin position="275"/>
        <end position="294"/>
    </location>
</feature>
<gene>
    <name evidence="11" type="primary">putP_2</name>
    <name evidence="11" type="ORF">NCTC13163_01460</name>
</gene>
<dbReference type="FunFam" id="1.20.1730.10:FF:000002">
    <property type="entry name" value="Sodium/proline symporter"/>
    <property type="match status" value="1"/>
</dbReference>
<dbReference type="NCBIfam" id="TIGR00813">
    <property type="entry name" value="sss"/>
    <property type="match status" value="1"/>
</dbReference>
<dbReference type="Gene3D" id="1.20.1730.10">
    <property type="entry name" value="Sodium/glucose cotransporter"/>
    <property type="match status" value="1"/>
</dbReference>
<keyword evidence="7 10" id="KW-0472">Membrane</keyword>
<comment type="catalytic activity">
    <reaction evidence="8">
        <text>L-proline(in) + Na(+)(in) = L-proline(out) + Na(+)(out)</text>
        <dbReference type="Rhea" id="RHEA:28967"/>
        <dbReference type="ChEBI" id="CHEBI:29101"/>
        <dbReference type="ChEBI" id="CHEBI:60039"/>
    </reaction>
</comment>